<accession>G0UCM9</accession>
<dbReference type="VEuPathDB" id="TriTrypDB:TvY486_1110730"/>
<dbReference type="EMBL" id="HE573027">
    <property type="protein sequence ID" value="CCC53589.1"/>
    <property type="molecule type" value="Genomic_DNA"/>
</dbReference>
<name>G0UCM9_TRYVY</name>
<proteinExistence type="predicted"/>
<feature type="coiled-coil region" evidence="1">
    <location>
        <begin position="72"/>
        <end position="152"/>
    </location>
</feature>
<organism evidence="2">
    <name type="scientific">Trypanosoma vivax (strain Y486)</name>
    <dbReference type="NCBI Taxonomy" id="1055687"/>
    <lineage>
        <taxon>Eukaryota</taxon>
        <taxon>Discoba</taxon>
        <taxon>Euglenozoa</taxon>
        <taxon>Kinetoplastea</taxon>
        <taxon>Metakinetoplastina</taxon>
        <taxon>Trypanosomatida</taxon>
        <taxon>Trypanosomatidae</taxon>
        <taxon>Trypanosoma</taxon>
        <taxon>Duttonella</taxon>
    </lineage>
</organism>
<sequence>MSAGPQVPSSADGQELRRLLKENRDLREANATLRVALESKVLADRPIKAPAPALDRHAAAGGNPLCDTSSKAEAVKKLREQLRQSREEAERCEGERQRIEEDYRRLRDIFESFVVDVCEREEGYKAVFAAVHEEMEANKKMCESLQRQLEERSSAPTVPAAARPPAAEDTYVKSIVSNIKKALVELENRIGHCVFYDADRISNTSQISHNKKHIDPCDDSIPLDCVVDDSCGRSHRANVRSLKLADVQKCKSSLVRPQPSDDGFEKSVNVLSPAPGASKLRCEVPLSSNSRTMKSKKRSREISDNAKVKIRPPVDLCTTCNTESMFSCFTPPAQHSKGSVVKFGSDPISDYFGLLPDTDAKRLDVLHRELFNFCGADVYTLASYVVDHFLKNSIHSLPMLTLWKRTEQVLRIHENIFPAFILQASRSLVSLLGPSTIDVSIHDHVPQLRCLALVVRMACVLQFRYSSTGMEALFSVFYECTISALRRWRLSNSSRDERGLLFPWMVTVRHLCGFVEEFYMVVRYHANSEHVLESLALPKSISRYAVQAVMSFCFFTSFPQTSSGVHAVDVKEWAVFCEAMDWSCCELPCDRIGVAAVRILTHVSDVYRRSEAILTLRLLVLLKGLGFLQTLTESLRVASGEVDVDAAFAELFSLAVVDLQLEDPRDEQWPRAMSFFNEYMNNCLVAHPSSVAELVSACKETHLLVLRAMLQLCHGAGALADDGIDHVVQVLRWTRMLNVALKRSIVCSNGASAAGNDSGSSHTFSQSSAAVTHPLRRTLLGREILYLCQQEL</sequence>
<evidence type="ECO:0000256" key="1">
    <source>
        <dbReference type="SAM" id="Coils"/>
    </source>
</evidence>
<protein>
    <submittedName>
        <fullName evidence="2">Uncharacterized protein</fullName>
    </submittedName>
</protein>
<gene>
    <name evidence="2" type="ORF">TVY486_1110730</name>
</gene>
<keyword evidence="1" id="KW-0175">Coiled coil</keyword>
<dbReference type="AlphaFoldDB" id="G0UCM9"/>
<evidence type="ECO:0000313" key="2">
    <source>
        <dbReference type="EMBL" id="CCC53589.1"/>
    </source>
</evidence>
<reference evidence="2" key="1">
    <citation type="journal article" date="2012" name="Proc. Natl. Acad. Sci. U.S.A.">
        <title>Antigenic diversity is generated by distinct evolutionary mechanisms in African trypanosome species.</title>
        <authorList>
            <person name="Jackson A.P."/>
            <person name="Berry A."/>
            <person name="Aslett M."/>
            <person name="Allison H.C."/>
            <person name="Burton P."/>
            <person name="Vavrova-Anderson J."/>
            <person name="Brown R."/>
            <person name="Browne H."/>
            <person name="Corton N."/>
            <person name="Hauser H."/>
            <person name="Gamble J."/>
            <person name="Gilderthorp R."/>
            <person name="Marcello L."/>
            <person name="McQuillan J."/>
            <person name="Otto T.D."/>
            <person name="Quail M.A."/>
            <person name="Sanders M.J."/>
            <person name="van Tonder A."/>
            <person name="Ginger M.L."/>
            <person name="Field M.C."/>
            <person name="Barry J.D."/>
            <person name="Hertz-Fowler C."/>
            <person name="Berriman M."/>
        </authorList>
    </citation>
    <scope>NUCLEOTIDE SEQUENCE</scope>
    <source>
        <strain evidence="2">Y486</strain>
    </source>
</reference>